<protein>
    <submittedName>
        <fullName evidence="2">Uncharacterized protein</fullName>
    </submittedName>
</protein>
<proteinExistence type="predicted"/>
<accession>A0A2B4S7S9</accession>
<keyword evidence="3" id="KW-1185">Reference proteome</keyword>
<comment type="caution">
    <text evidence="2">The sequence shown here is derived from an EMBL/GenBank/DDBJ whole genome shotgun (WGS) entry which is preliminary data.</text>
</comment>
<sequence length="313" mass="34410">MASGGYPPTSGSGQGGYSANPPPVMMPGGYPVSGIPMMPPGYGPAGMPPFQPVAMPTGQPMAYPPGGMPGMPFPQQLAQQTMGQQVTGTFQPLPNSGSPVVIMPAVVRPMQVAAESGGTSSPSVVKQIQEQENKPADSPRQAKKPEQQQNEKEEVKKEKKKVKKPKPPKKYSGQQGWHSGETPRLPMLWHGFDSWTWCHMRRPHGQNTRLLMEEHTSRIQTPKFPHGKSQQNSRLQEREEEVSDDEDEDENKESDEKDGKKADEGTAQDYPMASAVNISETPAVATVEKKEYVYETKEEAKQAFKELLREKAS</sequence>
<feature type="compositionally biased region" description="Basic and acidic residues" evidence="1">
    <location>
        <begin position="143"/>
        <end position="157"/>
    </location>
</feature>
<feature type="compositionally biased region" description="Basic and acidic residues" evidence="1">
    <location>
        <begin position="254"/>
        <end position="264"/>
    </location>
</feature>
<feature type="compositionally biased region" description="Polar residues" evidence="1">
    <location>
        <begin position="117"/>
        <end position="128"/>
    </location>
</feature>
<dbReference type="AlphaFoldDB" id="A0A2B4S7S9"/>
<feature type="region of interest" description="Disordered" evidence="1">
    <location>
        <begin position="1"/>
        <end position="22"/>
    </location>
</feature>
<reference evidence="3" key="1">
    <citation type="journal article" date="2017" name="bioRxiv">
        <title>Comparative analysis of the genomes of Stylophora pistillata and Acropora digitifera provides evidence for extensive differences between species of corals.</title>
        <authorList>
            <person name="Voolstra C.R."/>
            <person name="Li Y."/>
            <person name="Liew Y.J."/>
            <person name="Baumgarten S."/>
            <person name="Zoccola D."/>
            <person name="Flot J.-F."/>
            <person name="Tambutte S."/>
            <person name="Allemand D."/>
            <person name="Aranda M."/>
        </authorList>
    </citation>
    <scope>NUCLEOTIDE SEQUENCE [LARGE SCALE GENOMIC DNA]</scope>
</reference>
<dbReference type="EMBL" id="LSMT01000171">
    <property type="protein sequence ID" value="PFX24628.1"/>
    <property type="molecule type" value="Genomic_DNA"/>
</dbReference>
<evidence type="ECO:0000256" key="1">
    <source>
        <dbReference type="SAM" id="MobiDB-lite"/>
    </source>
</evidence>
<evidence type="ECO:0000313" key="3">
    <source>
        <dbReference type="Proteomes" id="UP000225706"/>
    </source>
</evidence>
<gene>
    <name evidence="2" type="ORF">AWC38_SpisGene10767</name>
</gene>
<feature type="region of interest" description="Disordered" evidence="1">
    <location>
        <begin position="208"/>
        <end position="277"/>
    </location>
</feature>
<name>A0A2B4S7S9_STYPI</name>
<feature type="compositionally biased region" description="Basic residues" evidence="1">
    <location>
        <begin position="158"/>
        <end position="169"/>
    </location>
</feature>
<organism evidence="2 3">
    <name type="scientific">Stylophora pistillata</name>
    <name type="common">Smooth cauliflower coral</name>
    <dbReference type="NCBI Taxonomy" id="50429"/>
    <lineage>
        <taxon>Eukaryota</taxon>
        <taxon>Metazoa</taxon>
        <taxon>Cnidaria</taxon>
        <taxon>Anthozoa</taxon>
        <taxon>Hexacorallia</taxon>
        <taxon>Scleractinia</taxon>
        <taxon>Astrocoeniina</taxon>
        <taxon>Pocilloporidae</taxon>
        <taxon>Stylophora</taxon>
    </lineage>
</organism>
<feature type="region of interest" description="Disordered" evidence="1">
    <location>
        <begin position="113"/>
        <end position="188"/>
    </location>
</feature>
<dbReference type="OrthoDB" id="187617at2759"/>
<feature type="compositionally biased region" description="Acidic residues" evidence="1">
    <location>
        <begin position="238"/>
        <end position="253"/>
    </location>
</feature>
<evidence type="ECO:0000313" key="2">
    <source>
        <dbReference type="EMBL" id="PFX24628.1"/>
    </source>
</evidence>
<dbReference type="Proteomes" id="UP000225706">
    <property type="component" value="Unassembled WGS sequence"/>
</dbReference>